<accession>A0A937K5X6</accession>
<feature type="transmembrane region" description="Helical" evidence="8">
    <location>
        <begin position="96"/>
        <end position="117"/>
    </location>
</feature>
<keyword evidence="6 8" id="KW-1133">Transmembrane helix</keyword>
<evidence type="ECO:0000256" key="5">
    <source>
        <dbReference type="ARBA" id="ARBA00022692"/>
    </source>
</evidence>
<dbReference type="InterPro" id="IPR004776">
    <property type="entry name" value="Mem_transp_PIN-like"/>
</dbReference>
<feature type="transmembrane region" description="Helical" evidence="8">
    <location>
        <begin position="123"/>
        <end position="144"/>
    </location>
</feature>
<dbReference type="InterPro" id="IPR038770">
    <property type="entry name" value="Na+/solute_symporter_sf"/>
</dbReference>
<evidence type="ECO:0000313" key="10">
    <source>
        <dbReference type="Proteomes" id="UP000623681"/>
    </source>
</evidence>
<feature type="transmembrane region" description="Helical" evidence="8">
    <location>
        <begin position="218"/>
        <end position="243"/>
    </location>
</feature>
<dbReference type="EMBL" id="JAESWA010000026">
    <property type="protein sequence ID" value="MBL4933569.1"/>
    <property type="molecule type" value="Genomic_DNA"/>
</dbReference>
<protein>
    <submittedName>
        <fullName evidence="9">AEC family transporter</fullName>
    </submittedName>
</protein>
<dbReference type="Gene3D" id="1.20.1530.20">
    <property type="match status" value="1"/>
</dbReference>
<feature type="transmembrane region" description="Helical" evidence="8">
    <location>
        <begin position="185"/>
        <end position="206"/>
    </location>
</feature>
<dbReference type="RefSeq" id="WP_202769011.1">
    <property type="nucleotide sequence ID" value="NZ_JAESWA010000026.1"/>
</dbReference>
<proteinExistence type="inferred from homology"/>
<keyword evidence="3" id="KW-0813">Transport</keyword>
<comment type="caution">
    <text evidence="9">The sequence shown here is derived from an EMBL/GenBank/DDBJ whole genome shotgun (WGS) entry which is preliminary data.</text>
</comment>
<feature type="transmembrane region" description="Helical" evidence="8">
    <location>
        <begin position="59"/>
        <end position="84"/>
    </location>
</feature>
<keyword evidence="7 8" id="KW-0472">Membrane</keyword>
<evidence type="ECO:0000256" key="3">
    <source>
        <dbReference type="ARBA" id="ARBA00022448"/>
    </source>
</evidence>
<evidence type="ECO:0000256" key="7">
    <source>
        <dbReference type="ARBA" id="ARBA00023136"/>
    </source>
</evidence>
<sequence length="300" mass="33324">MNLYSQIGEIFLIMLVGFYGNKKKILNEEINKGLSSLLINITLPLLIINSFNIKYNSEIILNLFKSLGYSFLSFLIIILISKLLYSKVNGEKKEILKFATVFSNCGFIGFPIIESIYGKEGLAYASIFNMAFTVFLWSYGVMLFNGKENIRDLKKIFINPGIISVVIGAVVMVSPVKMPLVIENVVSMVGGMTTPISMIITGSMMANVSIRKGIKDIYLYYGVFAKLILVPVILYIIVIILGIKSLPTNVIIACEAMPVAATTSIFAENYNKNKDFAAFTVFISTLFSIATIPLMLRFIT</sequence>
<evidence type="ECO:0000256" key="8">
    <source>
        <dbReference type="SAM" id="Phobius"/>
    </source>
</evidence>
<dbReference type="PANTHER" id="PTHR36838">
    <property type="entry name" value="AUXIN EFFLUX CARRIER FAMILY PROTEIN"/>
    <property type="match status" value="1"/>
</dbReference>
<evidence type="ECO:0000256" key="4">
    <source>
        <dbReference type="ARBA" id="ARBA00022475"/>
    </source>
</evidence>
<evidence type="ECO:0000313" key="9">
    <source>
        <dbReference type="EMBL" id="MBL4933569.1"/>
    </source>
</evidence>
<dbReference type="AlphaFoldDB" id="A0A937K5X6"/>
<comment type="subcellular location">
    <subcellularLocation>
        <location evidence="1">Cell membrane</location>
        <topology evidence="1">Multi-pass membrane protein</topology>
    </subcellularLocation>
</comment>
<keyword evidence="5 8" id="KW-0812">Transmembrane</keyword>
<keyword evidence="10" id="KW-1185">Reference proteome</keyword>
<feature type="transmembrane region" description="Helical" evidence="8">
    <location>
        <begin position="6"/>
        <end position="21"/>
    </location>
</feature>
<comment type="similarity">
    <text evidence="2">Belongs to the auxin efflux carrier (TC 2.A.69) family.</text>
</comment>
<organism evidence="9 10">
    <name type="scientific">Clostridium paridis</name>
    <dbReference type="NCBI Taxonomy" id="2803863"/>
    <lineage>
        <taxon>Bacteria</taxon>
        <taxon>Bacillati</taxon>
        <taxon>Bacillota</taxon>
        <taxon>Clostridia</taxon>
        <taxon>Eubacteriales</taxon>
        <taxon>Clostridiaceae</taxon>
        <taxon>Clostridium</taxon>
    </lineage>
</organism>
<dbReference type="Pfam" id="PF03547">
    <property type="entry name" value="Mem_trans"/>
    <property type="match status" value="1"/>
</dbReference>
<keyword evidence="4" id="KW-1003">Cell membrane</keyword>
<evidence type="ECO:0000256" key="1">
    <source>
        <dbReference type="ARBA" id="ARBA00004651"/>
    </source>
</evidence>
<feature type="transmembrane region" description="Helical" evidence="8">
    <location>
        <begin position="156"/>
        <end position="173"/>
    </location>
</feature>
<name>A0A937K5X6_9CLOT</name>
<reference evidence="9" key="1">
    <citation type="submission" date="2021-01" db="EMBL/GenBank/DDBJ databases">
        <title>Genome public.</title>
        <authorList>
            <person name="Liu C."/>
            <person name="Sun Q."/>
        </authorList>
    </citation>
    <scope>NUCLEOTIDE SEQUENCE</scope>
    <source>
        <strain evidence="9">YIM B02565</strain>
    </source>
</reference>
<feature type="transmembrane region" description="Helical" evidence="8">
    <location>
        <begin position="276"/>
        <end position="296"/>
    </location>
</feature>
<dbReference type="Proteomes" id="UP000623681">
    <property type="component" value="Unassembled WGS sequence"/>
</dbReference>
<evidence type="ECO:0000256" key="6">
    <source>
        <dbReference type="ARBA" id="ARBA00022989"/>
    </source>
</evidence>
<feature type="transmembrane region" description="Helical" evidence="8">
    <location>
        <begin position="33"/>
        <end position="53"/>
    </location>
</feature>
<gene>
    <name evidence="9" type="ORF">JK634_17400</name>
</gene>
<evidence type="ECO:0000256" key="2">
    <source>
        <dbReference type="ARBA" id="ARBA00010145"/>
    </source>
</evidence>
<dbReference type="PANTHER" id="PTHR36838:SF1">
    <property type="entry name" value="SLR1864 PROTEIN"/>
    <property type="match status" value="1"/>
</dbReference>
<dbReference type="GO" id="GO:0005886">
    <property type="term" value="C:plasma membrane"/>
    <property type="evidence" value="ECO:0007669"/>
    <property type="project" value="UniProtKB-SubCell"/>
</dbReference>
<dbReference type="GO" id="GO:0055085">
    <property type="term" value="P:transmembrane transport"/>
    <property type="evidence" value="ECO:0007669"/>
    <property type="project" value="InterPro"/>
</dbReference>